<dbReference type="Gene3D" id="3.30.720.120">
    <property type="match status" value="1"/>
</dbReference>
<sequence>MQDAPRLYPILRFADPDAMIGWLTSALGFSTRAIYRDEAGGVRHAELMLGPSILMVGTAQDGTVGNGLPPYVAVDDADALHGRLAAAGTVIVDPLKDTDYGSRDFSCRDPEGNLWYFGTYRPSPSDTAGT</sequence>
<name>A0ABW4R4B9_9RHOB</name>
<evidence type="ECO:0000259" key="1">
    <source>
        <dbReference type="PROSITE" id="PS51819"/>
    </source>
</evidence>
<proteinExistence type="predicted"/>
<dbReference type="SUPFAM" id="SSF54593">
    <property type="entry name" value="Glyoxalase/Bleomycin resistance protein/Dihydroxybiphenyl dioxygenase"/>
    <property type="match status" value="1"/>
</dbReference>
<keyword evidence="3" id="KW-1185">Reference proteome</keyword>
<dbReference type="EMBL" id="JBHUEN010000010">
    <property type="protein sequence ID" value="MFD1880823.1"/>
    <property type="molecule type" value="Genomic_DNA"/>
</dbReference>
<dbReference type="PANTHER" id="PTHR34109">
    <property type="entry name" value="BNAUNNG04460D PROTEIN-RELATED"/>
    <property type="match status" value="1"/>
</dbReference>
<dbReference type="Proteomes" id="UP001597213">
    <property type="component" value="Unassembled WGS sequence"/>
</dbReference>
<evidence type="ECO:0000313" key="3">
    <source>
        <dbReference type="Proteomes" id="UP001597213"/>
    </source>
</evidence>
<dbReference type="InterPro" id="IPR029068">
    <property type="entry name" value="Glyas_Bleomycin-R_OHBP_Dase"/>
</dbReference>
<evidence type="ECO:0000313" key="2">
    <source>
        <dbReference type="EMBL" id="MFD1880823.1"/>
    </source>
</evidence>
<comment type="caution">
    <text evidence="2">The sequence shown here is derived from an EMBL/GenBank/DDBJ whole genome shotgun (WGS) entry which is preliminary data.</text>
</comment>
<dbReference type="RefSeq" id="WP_379140190.1">
    <property type="nucleotide sequence ID" value="NZ_JBHUEN010000010.1"/>
</dbReference>
<feature type="domain" description="VOC" evidence="1">
    <location>
        <begin position="5"/>
        <end position="120"/>
    </location>
</feature>
<dbReference type="InterPro" id="IPR037523">
    <property type="entry name" value="VOC_core"/>
</dbReference>
<dbReference type="Gene3D" id="3.30.720.110">
    <property type="match status" value="1"/>
</dbReference>
<organism evidence="2 3">
    <name type="scientific">Paracoccus pacificus</name>
    <dbReference type="NCBI Taxonomy" id="1463598"/>
    <lineage>
        <taxon>Bacteria</taxon>
        <taxon>Pseudomonadati</taxon>
        <taxon>Pseudomonadota</taxon>
        <taxon>Alphaproteobacteria</taxon>
        <taxon>Rhodobacterales</taxon>
        <taxon>Paracoccaceae</taxon>
        <taxon>Paracoccus</taxon>
    </lineage>
</organism>
<dbReference type="PROSITE" id="PS51819">
    <property type="entry name" value="VOC"/>
    <property type="match status" value="1"/>
</dbReference>
<dbReference type="InterPro" id="IPR004360">
    <property type="entry name" value="Glyas_Fos-R_dOase_dom"/>
</dbReference>
<dbReference type="PANTHER" id="PTHR34109:SF1">
    <property type="entry name" value="VOC DOMAIN-CONTAINING PROTEIN"/>
    <property type="match status" value="1"/>
</dbReference>
<protein>
    <submittedName>
        <fullName evidence="2">VOC family protein</fullName>
    </submittedName>
</protein>
<dbReference type="Pfam" id="PF00903">
    <property type="entry name" value="Glyoxalase"/>
    <property type="match status" value="1"/>
</dbReference>
<accession>A0ABW4R4B9</accession>
<gene>
    <name evidence="2" type="ORF">ACFSCT_03730</name>
</gene>
<reference evidence="3" key="1">
    <citation type="journal article" date="2019" name="Int. J. Syst. Evol. Microbiol.">
        <title>The Global Catalogue of Microorganisms (GCM) 10K type strain sequencing project: providing services to taxonomists for standard genome sequencing and annotation.</title>
        <authorList>
            <consortium name="The Broad Institute Genomics Platform"/>
            <consortium name="The Broad Institute Genome Sequencing Center for Infectious Disease"/>
            <person name="Wu L."/>
            <person name="Ma J."/>
        </authorList>
    </citation>
    <scope>NUCLEOTIDE SEQUENCE [LARGE SCALE GENOMIC DNA]</scope>
    <source>
        <strain evidence="3">CCUG 56029</strain>
    </source>
</reference>